<comment type="caution">
    <text evidence="3">The sequence shown here is derived from an EMBL/GenBank/DDBJ whole genome shotgun (WGS) entry which is preliminary data.</text>
</comment>
<dbReference type="InterPro" id="IPR051714">
    <property type="entry name" value="Znf_CCHC_NABP"/>
</dbReference>
<feature type="domain" description="CCHC-type" evidence="2">
    <location>
        <begin position="176"/>
        <end position="191"/>
    </location>
</feature>
<sequence>MDRGCFNCGEADHQARDCPKKTASTCYNCGRTWNSHKKGVQRLTDNRNRPHEQRVPGGTKAKVMLQVLVAQEVRLPAFTDNTQAAKRVTFPETAISQVRKVVNEAASVADEEEASVAATPTVAGESATSVVVKVILPDIANIRDRDCSSAGGPEPGYGGGYQRGGGFGGRGGGQSCYNCGGQGHMARDCNQGRSMKCYNCGEGGHYSKDCSMPQAERICYNCKQPGHLSSACPTAA</sequence>
<protein>
    <recommendedName>
        <fullName evidence="2">CCHC-type domain-containing protein</fullName>
    </recommendedName>
</protein>
<proteinExistence type="predicted"/>
<feature type="domain" description="CCHC-type" evidence="2">
    <location>
        <begin position="5"/>
        <end position="20"/>
    </location>
</feature>
<dbReference type="PANTHER" id="PTHR23002">
    <property type="entry name" value="ZINC FINGER CCHC DOMAIN CONTAINING PROTEIN"/>
    <property type="match status" value="1"/>
</dbReference>
<name>A0AAN8E9K4_9EURO</name>
<feature type="domain" description="CCHC-type" evidence="2">
    <location>
        <begin position="219"/>
        <end position="233"/>
    </location>
</feature>
<organism evidence="3 4">
    <name type="scientific">Knufia fluminis</name>
    <dbReference type="NCBI Taxonomy" id="191047"/>
    <lineage>
        <taxon>Eukaryota</taxon>
        <taxon>Fungi</taxon>
        <taxon>Dikarya</taxon>
        <taxon>Ascomycota</taxon>
        <taxon>Pezizomycotina</taxon>
        <taxon>Eurotiomycetes</taxon>
        <taxon>Chaetothyriomycetidae</taxon>
        <taxon>Chaetothyriales</taxon>
        <taxon>Trichomeriaceae</taxon>
        <taxon>Knufia</taxon>
    </lineage>
</organism>
<dbReference type="Pfam" id="PF00098">
    <property type="entry name" value="zf-CCHC"/>
    <property type="match status" value="4"/>
</dbReference>
<feature type="domain" description="CCHC-type" evidence="2">
    <location>
        <begin position="196"/>
        <end position="210"/>
    </location>
</feature>
<evidence type="ECO:0000313" key="3">
    <source>
        <dbReference type="EMBL" id="KAK5949779.1"/>
    </source>
</evidence>
<dbReference type="InterPro" id="IPR001878">
    <property type="entry name" value="Znf_CCHC"/>
</dbReference>
<dbReference type="GO" id="GO:0003676">
    <property type="term" value="F:nucleic acid binding"/>
    <property type="evidence" value="ECO:0007669"/>
    <property type="project" value="InterPro"/>
</dbReference>
<dbReference type="Proteomes" id="UP001316803">
    <property type="component" value="Unassembled WGS sequence"/>
</dbReference>
<keyword evidence="4" id="KW-1185">Reference proteome</keyword>
<evidence type="ECO:0000313" key="4">
    <source>
        <dbReference type="Proteomes" id="UP001316803"/>
    </source>
</evidence>
<dbReference type="GO" id="GO:0008270">
    <property type="term" value="F:zinc ion binding"/>
    <property type="evidence" value="ECO:0007669"/>
    <property type="project" value="UniProtKB-KW"/>
</dbReference>
<reference evidence="3 4" key="1">
    <citation type="submission" date="2022-12" db="EMBL/GenBank/DDBJ databases">
        <title>Genomic features and morphological characterization of a novel Knufia sp. strain isolated from spacecraft assembly facility.</title>
        <authorList>
            <person name="Teixeira M."/>
            <person name="Chander A.M."/>
            <person name="Stajich J.E."/>
            <person name="Venkateswaran K."/>
        </authorList>
    </citation>
    <scope>NUCLEOTIDE SEQUENCE [LARGE SCALE GENOMIC DNA]</scope>
    <source>
        <strain evidence="3 4">FJI-L2-BK-P2</strain>
    </source>
</reference>
<evidence type="ECO:0000259" key="2">
    <source>
        <dbReference type="PROSITE" id="PS50158"/>
    </source>
</evidence>
<gene>
    <name evidence="3" type="ORF">OHC33_009168</name>
</gene>
<dbReference type="SUPFAM" id="SSF57756">
    <property type="entry name" value="Retrovirus zinc finger-like domains"/>
    <property type="match status" value="3"/>
</dbReference>
<dbReference type="SMART" id="SM00343">
    <property type="entry name" value="ZnF_C2HC"/>
    <property type="match status" value="4"/>
</dbReference>
<keyword evidence="1" id="KW-0479">Metal-binding</keyword>
<dbReference type="InterPro" id="IPR036875">
    <property type="entry name" value="Znf_CCHC_sf"/>
</dbReference>
<dbReference type="AlphaFoldDB" id="A0AAN8E9K4"/>
<accession>A0AAN8E9K4</accession>
<dbReference type="EMBL" id="JAKLMC020000032">
    <property type="protein sequence ID" value="KAK5949779.1"/>
    <property type="molecule type" value="Genomic_DNA"/>
</dbReference>
<keyword evidence="1" id="KW-0863">Zinc-finger</keyword>
<evidence type="ECO:0000256" key="1">
    <source>
        <dbReference type="PROSITE-ProRule" id="PRU00047"/>
    </source>
</evidence>
<keyword evidence="1" id="KW-0862">Zinc</keyword>
<dbReference type="Gene3D" id="4.10.60.10">
    <property type="entry name" value="Zinc finger, CCHC-type"/>
    <property type="match status" value="4"/>
</dbReference>
<dbReference type="PROSITE" id="PS50158">
    <property type="entry name" value="ZF_CCHC"/>
    <property type="match status" value="4"/>
</dbReference>